<reference evidence="2 5" key="2">
    <citation type="journal article" date="2014" name="BMC Genomics">
        <title>An improved genome release (version Mt4.0) for the model legume Medicago truncatula.</title>
        <authorList>
            <person name="Tang H."/>
            <person name="Krishnakumar V."/>
            <person name="Bidwell S."/>
            <person name="Rosen B."/>
            <person name="Chan A."/>
            <person name="Zhou S."/>
            <person name="Gentzbittel L."/>
            <person name="Childs K.L."/>
            <person name="Yandell M."/>
            <person name="Gundlach H."/>
            <person name="Mayer K.F."/>
            <person name="Schwartz D.C."/>
            <person name="Town C.D."/>
        </authorList>
    </citation>
    <scope>GENOME REANNOTATION</scope>
    <source>
        <strain evidence="2">A17</strain>
        <strain evidence="4 5">cv. Jemalong A17</strain>
    </source>
</reference>
<dbReference type="SMART" id="SM00120">
    <property type="entry name" value="HX"/>
    <property type="match status" value="2"/>
</dbReference>
<keyword evidence="5" id="KW-1185">Reference proteome</keyword>
<dbReference type="Proteomes" id="UP000265566">
    <property type="component" value="Chromosome 6"/>
</dbReference>
<evidence type="ECO:0000313" key="2">
    <source>
        <dbReference type="EMBL" id="KEH26268.1"/>
    </source>
</evidence>
<dbReference type="SUPFAM" id="SSF50923">
    <property type="entry name" value="Hemopexin-like domain"/>
    <property type="match status" value="2"/>
</dbReference>
<evidence type="ECO:0000313" key="3">
    <source>
        <dbReference type="EMBL" id="RHN51472.1"/>
    </source>
</evidence>
<name>A0A072UB19_MEDTR</name>
<evidence type="ECO:0000313" key="6">
    <source>
        <dbReference type="Proteomes" id="UP000265566"/>
    </source>
</evidence>
<evidence type="ECO:0000256" key="1">
    <source>
        <dbReference type="PROSITE-ProRule" id="PRU01011"/>
    </source>
</evidence>
<dbReference type="STRING" id="3880.A0A072UB19"/>
<dbReference type="PROSITE" id="PS51642">
    <property type="entry name" value="HEMOPEXIN_2"/>
    <property type="match status" value="1"/>
</dbReference>
<dbReference type="EMBL" id="CM001222">
    <property type="protein sequence ID" value="KEH26268.1"/>
    <property type="molecule type" value="Genomic_DNA"/>
</dbReference>
<dbReference type="Gramene" id="rna35910">
    <property type="protein sequence ID" value="RHN51472.1"/>
    <property type="gene ID" value="gene35910"/>
</dbReference>
<dbReference type="HOGENOM" id="CLU_080828_0_0_1"/>
<dbReference type="OrthoDB" id="6845681at2759"/>
<evidence type="ECO:0000313" key="4">
    <source>
        <dbReference type="EnsemblPlants" id="KEH26268"/>
    </source>
</evidence>
<protein>
    <submittedName>
        <fullName evidence="2">Albumin-2 protein</fullName>
    </submittedName>
    <submittedName>
        <fullName evidence="3">Putative Hemopexin-like domain-containing protein</fullName>
    </submittedName>
</protein>
<dbReference type="Gene3D" id="2.110.10.10">
    <property type="entry name" value="Hemopexin-like domain"/>
    <property type="match status" value="1"/>
</dbReference>
<sequence length="222" mass="25161">MANSIDAAFRSSVTNECYIFVKDKYVVVNYAPGGKKKDIISGPTSIADGFPMFARTLFQYQIDCSFDIGNNVTYFFAGDQCAKTAYTPHSPAKARILEGPSPIIKMFPCLKGTIFEDGIDATMRTFNPAYVYLFKGDKMGTLMFGNNTIENIYKICERYYFQPFLGTVFEQGIDAAFNSNINNEVYIFKGRYYARYDMLKREYINGIIKLIGDDWLALQGIL</sequence>
<proteinExistence type="predicted"/>
<dbReference type="InterPro" id="IPR018487">
    <property type="entry name" value="Hemopexin-like_repeat"/>
</dbReference>
<accession>A0A072UB19</accession>
<dbReference type="KEGG" id="mtr:25496459"/>
<reference evidence="3" key="5">
    <citation type="journal article" date="2018" name="Nat. Plants">
        <title>Whole-genome landscape of Medicago truncatula symbiotic genes.</title>
        <authorList>
            <person name="Pecrix Y."/>
            <person name="Gamas P."/>
            <person name="Carrere S."/>
        </authorList>
    </citation>
    <scope>NUCLEOTIDE SEQUENCE</scope>
    <source>
        <tissue evidence="3">Leaves</tissue>
    </source>
</reference>
<gene>
    <name evidence="4" type="primary">25496459</name>
    <name evidence="2" type="ordered locus">MTR_6g048910</name>
    <name evidence="3" type="ORF">MtrunA17_Chr6g0468931</name>
</gene>
<dbReference type="EnsemblPlants" id="KEH26268">
    <property type="protein sequence ID" value="KEH26268"/>
    <property type="gene ID" value="MTR_6g048910"/>
</dbReference>
<evidence type="ECO:0000313" key="5">
    <source>
        <dbReference type="Proteomes" id="UP000002051"/>
    </source>
</evidence>
<dbReference type="AlphaFoldDB" id="A0A072UB19"/>
<feature type="repeat" description="Hemopexin" evidence="1">
    <location>
        <begin position="170"/>
        <end position="218"/>
    </location>
</feature>
<dbReference type="Proteomes" id="UP000002051">
    <property type="component" value="Chromosome 6"/>
</dbReference>
<dbReference type="EMBL" id="PSQE01000006">
    <property type="protein sequence ID" value="RHN51472.1"/>
    <property type="molecule type" value="Genomic_DNA"/>
</dbReference>
<dbReference type="InterPro" id="IPR036375">
    <property type="entry name" value="Hemopexin-like_dom_sf"/>
</dbReference>
<organism evidence="2 5">
    <name type="scientific">Medicago truncatula</name>
    <name type="common">Barrel medic</name>
    <name type="synonym">Medicago tribuloides</name>
    <dbReference type="NCBI Taxonomy" id="3880"/>
    <lineage>
        <taxon>Eukaryota</taxon>
        <taxon>Viridiplantae</taxon>
        <taxon>Streptophyta</taxon>
        <taxon>Embryophyta</taxon>
        <taxon>Tracheophyta</taxon>
        <taxon>Spermatophyta</taxon>
        <taxon>Magnoliopsida</taxon>
        <taxon>eudicotyledons</taxon>
        <taxon>Gunneridae</taxon>
        <taxon>Pentapetalae</taxon>
        <taxon>rosids</taxon>
        <taxon>fabids</taxon>
        <taxon>Fabales</taxon>
        <taxon>Fabaceae</taxon>
        <taxon>Papilionoideae</taxon>
        <taxon>50 kb inversion clade</taxon>
        <taxon>NPAAA clade</taxon>
        <taxon>Hologalegina</taxon>
        <taxon>IRL clade</taxon>
        <taxon>Trifolieae</taxon>
        <taxon>Medicago</taxon>
    </lineage>
</organism>
<reference evidence="4" key="3">
    <citation type="submission" date="2015-04" db="UniProtKB">
        <authorList>
            <consortium name="EnsemblPlants"/>
        </authorList>
    </citation>
    <scope>IDENTIFICATION</scope>
    <source>
        <strain evidence="4">cv. Jemalong A17</strain>
    </source>
</reference>
<dbReference type="Pfam" id="PF00045">
    <property type="entry name" value="Hemopexin"/>
    <property type="match status" value="1"/>
</dbReference>
<reference evidence="6" key="4">
    <citation type="journal article" date="2018" name="Nat. Plants">
        <title>Whole-genome landscape of Medicago truncatula symbiotic genes.</title>
        <authorList>
            <person name="Pecrix Y."/>
            <person name="Staton S.E."/>
            <person name="Sallet E."/>
            <person name="Lelandais-Briere C."/>
            <person name="Moreau S."/>
            <person name="Carrere S."/>
            <person name="Blein T."/>
            <person name="Jardinaud M.F."/>
            <person name="Latrasse D."/>
            <person name="Zouine M."/>
            <person name="Zahm M."/>
            <person name="Kreplak J."/>
            <person name="Mayjonade B."/>
            <person name="Satge C."/>
            <person name="Perez M."/>
            <person name="Cauet S."/>
            <person name="Marande W."/>
            <person name="Chantry-Darmon C."/>
            <person name="Lopez-Roques C."/>
            <person name="Bouchez O."/>
            <person name="Berard A."/>
            <person name="Debelle F."/>
            <person name="Munos S."/>
            <person name="Bendahmane A."/>
            <person name="Berges H."/>
            <person name="Niebel A."/>
            <person name="Buitink J."/>
            <person name="Frugier F."/>
            <person name="Benhamed M."/>
            <person name="Crespi M."/>
            <person name="Gouzy J."/>
            <person name="Gamas P."/>
        </authorList>
    </citation>
    <scope>NUCLEOTIDE SEQUENCE [LARGE SCALE GENOMIC DNA]</scope>
    <source>
        <strain evidence="6">cv. Jemalong A17</strain>
    </source>
</reference>
<reference evidence="2 5" key="1">
    <citation type="journal article" date="2011" name="Nature">
        <title>The Medicago genome provides insight into the evolution of rhizobial symbioses.</title>
        <authorList>
            <person name="Young N.D."/>
            <person name="Debelle F."/>
            <person name="Oldroyd G.E."/>
            <person name="Geurts R."/>
            <person name="Cannon S.B."/>
            <person name="Udvardi M.K."/>
            <person name="Benedito V.A."/>
            <person name="Mayer K.F."/>
            <person name="Gouzy J."/>
            <person name="Schoof H."/>
            <person name="Van de Peer Y."/>
            <person name="Proost S."/>
            <person name="Cook D.R."/>
            <person name="Meyers B.C."/>
            <person name="Spannagl M."/>
            <person name="Cheung F."/>
            <person name="De Mita S."/>
            <person name="Krishnakumar V."/>
            <person name="Gundlach H."/>
            <person name="Zhou S."/>
            <person name="Mudge J."/>
            <person name="Bharti A.K."/>
            <person name="Murray J.D."/>
            <person name="Naoumkina M.A."/>
            <person name="Rosen B."/>
            <person name="Silverstein K.A."/>
            <person name="Tang H."/>
            <person name="Rombauts S."/>
            <person name="Zhao P.X."/>
            <person name="Zhou P."/>
            <person name="Barbe V."/>
            <person name="Bardou P."/>
            <person name="Bechner M."/>
            <person name="Bellec A."/>
            <person name="Berger A."/>
            <person name="Berges H."/>
            <person name="Bidwell S."/>
            <person name="Bisseling T."/>
            <person name="Choisne N."/>
            <person name="Couloux A."/>
            <person name="Denny R."/>
            <person name="Deshpande S."/>
            <person name="Dai X."/>
            <person name="Doyle J.J."/>
            <person name="Dudez A.M."/>
            <person name="Farmer A.D."/>
            <person name="Fouteau S."/>
            <person name="Franken C."/>
            <person name="Gibelin C."/>
            <person name="Gish J."/>
            <person name="Goldstein S."/>
            <person name="Gonzalez A.J."/>
            <person name="Green P.J."/>
            <person name="Hallab A."/>
            <person name="Hartog M."/>
            <person name="Hua A."/>
            <person name="Humphray S.J."/>
            <person name="Jeong D.H."/>
            <person name="Jing Y."/>
            <person name="Jocker A."/>
            <person name="Kenton S.M."/>
            <person name="Kim D.J."/>
            <person name="Klee K."/>
            <person name="Lai H."/>
            <person name="Lang C."/>
            <person name="Lin S."/>
            <person name="Macmil S.L."/>
            <person name="Magdelenat G."/>
            <person name="Matthews L."/>
            <person name="McCorrison J."/>
            <person name="Monaghan E.L."/>
            <person name="Mun J.H."/>
            <person name="Najar F.Z."/>
            <person name="Nicholson C."/>
            <person name="Noirot C."/>
            <person name="O'Bleness M."/>
            <person name="Paule C.R."/>
            <person name="Poulain J."/>
            <person name="Prion F."/>
            <person name="Qin B."/>
            <person name="Qu C."/>
            <person name="Retzel E.F."/>
            <person name="Riddle C."/>
            <person name="Sallet E."/>
            <person name="Samain S."/>
            <person name="Samson N."/>
            <person name="Sanders I."/>
            <person name="Saurat O."/>
            <person name="Scarpelli C."/>
            <person name="Schiex T."/>
            <person name="Segurens B."/>
            <person name="Severin A.J."/>
            <person name="Sherrier D.J."/>
            <person name="Shi R."/>
            <person name="Sims S."/>
            <person name="Singer S.R."/>
            <person name="Sinharoy S."/>
            <person name="Sterck L."/>
            <person name="Viollet A."/>
            <person name="Wang B.B."/>
            <person name="Wang K."/>
            <person name="Wang M."/>
            <person name="Wang X."/>
            <person name="Warfsmann J."/>
            <person name="Weissenbach J."/>
            <person name="White D.D."/>
            <person name="White J.D."/>
            <person name="Wiley G.B."/>
            <person name="Wincker P."/>
            <person name="Xing Y."/>
            <person name="Yang L."/>
            <person name="Yao Z."/>
            <person name="Ying F."/>
            <person name="Zhai J."/>
            <person name="Zhou L."/>
            <person name="Zuber A."/>
            <person name="Denarie J."/>
            <person name="Dixon R.A."/>
            <person name="May G.D."/>
            <person name="Schwartz D.C."/>
            <person name="Rogers J."/>
            <person name="Quetier F."/>
            <person name="Town C.D."/>
            <person name="Roe B.A."/>
        </authorList>
    </citation>
    <scope>NUCLEOTIDE SEQUENCE [LARGE SCALE GENOMIC DNA]</scope>
    <source>
        <strain evidence="2">A17</strain>
        <strain evidence="4 5">cv. Jemalong A17</strain>
    </source>
</reference>